<sequence>MRPASATGKSACSSFCAVSRAALPYTAAAARCTPLVPGDWEMDRPFLPYELDVAIRDSLLGSAPGPGDMLNEFLHRLGPVARGTLRTMIHNSLANGSLPGSWKMGDAIPIPTREGSMPPRESQTYHAALCFTKVNRKNDSPPSVSVIAAPPT</sequence>
<dbReference type="VEuPathDB" id="TriTrypDB:TcYC6_0038490"/>
<name>A0A2V2WRP9_TRYCR</name>
<dbReference type="VEuPathDB" id="TriTrypDB:C3747_62g209"/>
<gene>
    <name evidence="1" type="ORF">C3747_62g209</name>
</gene>
<dbReference type="AlphaFoldDB" id="A0A2V2WRP9"/>
<reference evidence="1 2" key="1">
    <citation type="journal article" date="2018" name="Microb. Genom.">
        <title>Expanding an expanded genome: long-read sequencing of Trypanosoma cruzi.</title>
        <authorList>
            <person name="Berna L."/>
            <person name="Rodriguez M."/>
            <person name="Chiribao M.L."/>
            <person name="Parodi-Talice A."/>
            <person name="Pita S."/>
            <person name="Rijo G."/>
            <person name="Alvarez-Valin F."/>
            <person name="Robello C."/>
        </authorList>
    </citation>
    <scope>NUCLEOTIDE SEQUENCE [LARGE SCALE GENOMIC DNA]</scope>
    <source>
        <strain evidence="1 2">TCC</strain>
    </source>
</reference>
<proteinExistence type="predicted"/>
<accession>A0A2V2WRP9</accession>
<evidence type="ECO:0000313" key="1">
    <source>
        <dbReference type="EMBL" id="PWV11137.1"/>
    </source>
</evidence>
<dbReference type="VEuPathDB" id="TriTrypDB:TcG_13300"/>
<dbReference type="VEuPathDB" id="TriTrypDB:TcCLB.508365.80"/>
<protein>
    <submittedName>
        <fullName evidence="1">Uncharacterized protein</fullName>
    </submittedName>
</protein>
<organism evidence="1 2">
    <name type="scientific">Trypanosoma cruzi</name>
    <dbReference type="NCBI Taxonomy" id="5693"/>
    <lineage>
        <taxon>Eukaryota</taxon>
        <taxon>Discoba</taxon>
        <taxon>Euglenozoa</taxon>
        <taxon>Kinetoplastea</taxon>
        <taxon>Metakinetoplastina</taxon>
        <taxon>Trypanosomatida</taxon>
        <taxon>Trypanosomatidae</taxon>
        <taxon>Trypanosoma</taxon>
        <taxon>Schizotrypanum</taxon>
    </lineage>
</organism>
<dbReference type="VEuPathDB" id="TriTrypDB:TcBrA4_0068480"/>
<dbReference type="VEuPathDB" id="TriTrypDB:Tc_MARK_7663"/>
<dbReference type="Proteomes" id="UP000246078">
    <property type="component" value="Unassembled WGS sequence"/>
</dbReference>
<comment type="caution">
    <text evidence="1">The sequence shown here is derived from an EMBL/GenBank/DDBJ whole genome shotgun (WGS) entry which is preliminary data.</text>
</comment>
<dbReference type="VEuPathDB" id="TriTrypDB:TcCL_NonESM03118"/>
<dbReference type="EMBL" id="PRFC01000062">
    <property type="protein sequence ID" value="PWV11137.1"/>
    <property type="molecule type" value="Genomic_DNA"/>
</dbReference>
<evidence type="ECO:0000313" key="2">
    <source>
        <dbReference type="Proteomes" id="UP000246078"/>
    </source>
</evidence>
<dbReference type="VEuPathDB" id="TriTrypDB:TCDM_13448"/>